<protein>
    <recommendedName>
        <fullName evidence="2">TGS domain-containing protein</fullName>
    </recommendedName>
</protein>
<feature type="domain" description="TGS" evidence="2">
    <location>
        <begin position="33"/>
        <end position="99"/>
    </location>
</feature>
<dbReference type="AlphaFoldDB" id="F2UTM8"/>
<dbReference type="STRING" id="946362.F2UTM8"/>
<evidence type="ECO:0000259" key="2">
    <source>
        <dbReference type="PROSITE" id="PS51880"/>
    </source>
</evidence>
<dbReference type="eggNOG" id="KOG1637">
    <property type="taxonomic scope" value="Eukaryota"/>
</dbReference>
<evidence type="ECO:0000256" key="1">
    <source>
        <dbReference type="ARBA" id="ARBA00022917"/>
    </source>
</evidence>
<organism evidence="4">
    <name type="scientific">Salpingoeca rosetta (strain ATCC 50818 / BSB-021)</name>
    <dbReference type="NCBI Taxonomy" id="946362"/>
    <lineage>
        <taxon>Eukaryota</taxon>
        <taxon>Choanoflagellata</taxon>
        <taxon>Craspedida</taxon>
        <taxon>Salpingoecidae</taxon>
        <taxon>Salpingoeca</taxon>
    </lineage>
</organism>
<keyword evidence="4" id="KW-1185">Reference proteome</keyword>
<dbReference type="InterPro" id="IPR018163">
    <property type="entry name" value="Thr/Ala-tRNA-synth_IIc_edit"/>
</dbReference>
<proteinExistence type="predicted"/>
<sequence>MCSAVAHAARARRVDLFLKLQQACAAEAQAASRPITVTIQTPHRDQEPAHVIAASHTTVPAQLMRGISNRNQIAACRVNGHLWDLMRPLTDTCHLQFLFWDTDWDYGLKEMCWHSGAHVLGAALEEVYGDDILLCDGPPVKRGAGFFYEGHLKHGQTVNTDALAQVEKHMHELCRLQHDLQRIDVTPEQALDVFCDNPFKQHFIHRAQQQGETSISIYKLASFVDLCEGPHIRNLRPFSSKTIALTSTSQAEFDWSGREEMKPDNWDTHTPLTRTYGICFPSKQMFRHWKRDVEEREKYNHSAVGKSLSIFMQHDTSPGPVTSRCRDAVACVRACVRV</sequence>
<dbReference type="GO" id="GO:0006435">
    <property type="term" value="P:threonyl-tRNA aminoacylation"/>
    <property type="evidence" value="ECO:0007669"/>
    <property type="project" value="TreeGrafter"/>
</dbReference>
<dbReference type="GO" id="GO:0005739">
    <property type="term" value="C:mitochondrion"/>
    <property type="evidence" value="ECO:0007669"/>
    <property type="project" value="TreeGrafter"/>
</dbReference>
<dbReference type="InterPro" id="IPR012675">
    <property type="entry name" value="Beta-grasp_dom_sf"/>
</dbReference>
<dbReference type="InParanoid" id="F2UTM8"/>
<dbReference type="GO" id="GO:0000166">
    <property type="term" value="F:nucleotide binding"/>
    <property type="evidence" value="ECO:0007669"/>
    <property type="project" value="InterPro"/>
</dbReference>
<dbReference type="RefSeq" id="XP_004987477.1">
    <property type="nucleotide sequence ID" value="XM_004987420.1"/>
</dbReference>
<dbReference type="PROSITE" id="PS51880">
    <property type="entry name" value="TGS"/>
    <property type="match status" value="1"/>
</dbReference>
<dbReference type="OrthoDB" id="5515226at2759"/>
<dbReference type="EMBL" id="GL833072">
    <property type="protein sequence ID" value="EGD73377.1"/>
    <property type="molecule type" value="Genomic_DNA"/>
</dbReference>
<keyword evidence="1" id="KW-0648">Protein biosynthesis</keyword>
<dbReference type="SUPFAM" id="SSF55186">
    <property type="entry name" value="ThrRS/AlaRS common domain"/>
    <property type="match status" value="1"/>
</dbReference>
<reference evidence="3" key="1">
    <citation type="submission" date="2009-08" db="EMBL/GenBank/DDBJ databases">
        <title>Annotation of Salpingoeca rosetta.</title>
        <authorList>
            <consortium name="The Broad Institute Genome Sequencing Platform"/>
            <person name="Russ C."/>
            <person name="Cuomo C."/>
            <person name="Burger G."/>
            <person name="Gray M.W."/>
            <person name="Holland P.W.H."/>
            <person name="King N."/>
            <person name="Lang F.B.F."/>
            <person name="Roger A.J."/>
            <person name="Ruiz-Trillo I."/>
            <person name="Young S.K."/>
            <person name="Zeng Q."/>
            <person name="Gargeya S."/>
            <person name="Alvarado L."/>
            <person name="Berlin A."/>
            <person name="Chapman S.B."/>
            <person name="Chen Z."/>
            <person name="Freedman E."/>
            <person name="Gellesch M."/>
            <person name="Goldberg J."/>
            <person name="Griggs A."/>
            <person name="Gujja S."/>
            <person name="Heilman E."/>
            <person name="Heiman D."/>
            <person name="Howarth C."/>
            <person name="Mehta T."/>
            <person name="Neiman D."/>
            <person name="Pearson M."/>
            <person name="Roberts A."/>
            <person name="Saif S."/>
            <person name="Shea T."/>
            <person name="Shenoy N."/>
            <person name="Sisk P."/>
            <person name="Stolte C."/>
            <person name="Sykes S."/>
            <person name="White J."/>
            <person name="Yandava C."/>
            <person name="Haas B."/>
            <person name="Nusbaum C."/>
            <person name="Birren B."/>
        </authorList>
    </citation>
    <scope>NUCLEOTIDE SEQUENCE [LARGE SCALE GENOMIC DNA]</scope>
    <source>
        <strain evidence="3">ATCC 50818</strain>
    </source>
</reference>
<dbReference type="Gene3D" id="3.30.980.10">
    <property type="entry name" value="Threonyl-trna Synthetase, Chain A, domain 2"/>
    <property type="match status" value="1"/>
</dbReference>
<name>F2UTM8_SALR5</name>
<gene>
    <name evidence="3" type="ORF">PTSG_11497</name>
</gene>
<dbReference type="Gene3D" id="3.10.20.30">
    <property type="match status" value="1"/>
</dbReference>
<dbReference type="PANTHER" id="PTHR11451:SF44">
    <property type="entry name" value="THREONINE--TRNA LIGASE, CHLOROPLASTIC_MITOCHONDRIAL 2"/>
    <property type="match status" value="1"/>
</dbReference>
<accession>F2UTM8</accession>
<evidence type="ECO:0000313" key="4">
    <source>
        <dbReference type="Proteomes" id="UP000007799"/>
    </source>
</evidence>
<dbReference type="Proteomes" id="UP000007799">
    <property type="component" value="Unassembled WGS sequence"/>
</dbReference>
<dbReference type="InterPro" id="IPR004095">
    <property type="entry name" value="TGS"/>
</dbReference>
<dbReference type="KEGG" id="sre:PTSG_11497"/>
<evidence type="ECO:0000313" key="3">
    <source>
        <dbReference type="EMBL" id="EGD73377.1"/>
    </source>
</evidence>
<dbReference type="GO" id="GO:0004829">
    <property type="term" value="F:threonine-tRNA ligase activity"/>
    <property type="evidence" value="ECO:0007669"/>
    <property type="project" value="TreeGrafter"/>
</dbReference>
<dbReference type="GeneID" id="16067995"/>
<dbReference type="PANTHER" id="PTHR11451">
    <property type="entry name" value="THREONINE-TRNA LIGASE"/>
    <property type="match status" value="1"/>
</dbReference>